<proteinExistence type="predicted"/>
<dbReference type="RefSeq" id="WP_104031126.1">
    <property type="nucleotide sequence ID" value="NZ_PRKQ01000005.1"/>
</dbReference>
<dbReference type="Proteomes" id="UP000239759">
    <property type="component" value="Unassembled WGS sequence"/>
</dbReference>
<gene>
    <name evidence="2" type="ORF">C4A77_05945</name>
</gene>
<dbReference type="EMBL" id="PRKQ01000005">
    <property type="protein sequence ID" value="PPB08827.1"/>
    <property type="molecule type" value="Genomic_DNA"/>
</dbReference>
<organism evidence="2 3">
    <name type="scientific">Brevibacillus laterosporus</name>
    <name type="common">Bacillus laterosporus</name>
    <dbReference type="NCBI Taxonomy" id="1465"/>
    <lineage>
        <taxon>Bacteria</taxon>
        <taxon>Bacillati</taxon>
        <taxon>Bacillota</taxon>
        <taxon>Bacilli</taxon>
        <taxon>Bacillales</taxon>
        <taxon>Paenibacillaceae</taxon>
        <taxon>Brevibacillus</taxon>
    </lineage>
</organism>
<name>A0AAP8U682_BRELA</name>
<comment type="caution">
    <text evidence="2">The sequence shown here is derived from an EMBL/GenBank/DDBJ whole genome shotgun (WGS) entry which is preliminary data.</text>
</comment>
<sequence length="351" mass="41691">MNNDLNKNLDIDDEDEKIQWKNTLIESIEKDPLYRYVKDFEDEIISDDIMRLNPNKRYTTSEVAAILQNYSYLYNPTNGKYYVDDNRMRWWLSESREDNLLAYLQIERTGKNWTWDVFGILRAKIVSILRYVNGFTQKQIQIYATGILYEPSKITTENVVSLIVSGNAQGISNSELRDLIINYALVTEKRINEYEDKLAEMEQIKESITLIAENVQQSQVLVSKELELTQQEVQENLNVLQSDIQQSKDLMERKLEATQLEVQNDLTSLKTNIEAAENHMNHQLRSIDDEMNQRIRKREKFRLEAMIEWDRRGKVKNFFSTNEQKETYIQKYVEEKMKEFKYDLSEVNKEQ</sequence>
<evidence type="ECO:0000313" key="2">
    <source>
        <dbReference type="EMBL" id="PPB08827.1"/>
    </source>
</evidence>
<protein>
    <submittedName>
        <fullName evidence="2">Uncharacterized protein</fullName>
    </submittedName>
</protein>
<keyword evidence="1" id="KW-0175">Coiled coil</keyword>
<dbReference type="AlphaFoldDB" id="A0AAP8U682"/>
<accession>A0AAP8U682</accession>
<evidence type="ECO:0000256" key="1">
    <source>
        <dbReference type="SAM" id="Coils"/>
    </source>
</evidence>
<reference evidence="2 3" key="1">
    <citation type="submission" date="2018-02" db="EMBL/GenBank/DDBJ databases">
        <title>Comparative analysis of genomes of three Brevibacillus laterosporus strains producers of potent antimicrobials isolated from silage.</title>
        <authorList>
            <person name="Kojic M."/>
            <person name="Miljkovic M."/>
            <person name="Studholme D."/>
            <person name="Filipic B."/>
        </authorList>
    </citation>
    <scope>NUCLEOTIDE SEQUENCE [LARGE SCALE GENOMIC DNA]</scope>
    <source>
        <strain evidence="2 3">BGSP11</strain>
    </source>
</reference>
<feature type="coiled-coil region" evidence="1">
    <location>
        <begin position="184"/>
        <end position="279"/>
    </location>
</feature>
<evidence type="ECO:0000313" key="3">
    <source>
        <dbReference type="Proteomes" id="UP000239759"/>
    </source>
</evidence>